<evidence type="ECO:0000313" key="4">
    <source>
        <dbReference type="EMBL" id="ESK50278.1"/>
    </source>
</evidence>
<protein>
    <recommendedName>
        <fullName evidence="3">DUF4124 domain-containing protein</fullName>
    </recommendedName>
</protein>
<dbReference type="EMBL" id="AYEU01000007">
    <property type="protein sequence ID" value="ESK50278.1"/>
    <property type="molecule type" value="Genomic_DNA"/>
</dbReference>
<sequence>MKTLKQIMISSMIGLGLMGLSQISSAQPDYYKWVDAHGSTHYTTTPPPKAKGVKTRGKIQTHGWATTPAPATTNTNNNNTSQKNTSQPATNHASSTQNQPANQQAPLNNQENSPVSAPKAQ</sequence>
<feature type="region of interest" description="Disordered" evidence="1">
    <location>
        <begin position="37"/>
        <end position="121"/>
    </location>
</feature>
<dbReference type="RefSeq" id="WP_004902279.1">
    <property type="nucleotide sequence ID" value="NZ_BBTI01000006.1"/>
</dbReference>
<accession>V2U7L8</accession>
<dbReference type="HOGENOM" id="CLU_1987828_0_0_6"/>
<feature type="chain" id="PRO_5004709382" description="DUF4124 domain-containing protein" evidence="2">
    <location>
        <begin position="27"/>
        <end position="121"/>
    </location>
</feature>
<feature type="domain" description="DUF4124" evidence="3">
    <location>
        <begin position="23"/>
        <end position="72"/>
    </location>
</feature>
<keyword evidence="5" id="KW-1185">Reference proteome</keyword>
<dbReference type="InterPro" id="IPR025392">
    <property type="entry name" value="DUF4124"/>
</dbReference>
<feature type="compositionally biased region" description="Low complexity" evidence="1">
    <location>
        <begin position="97"/>
        <end position="112"/>
    </location>
</feature>
<gene>
    <name evidence="4" type="ORF">P255_02254</name>
</gene>
<dbReference type="OrthoDB" id="7068596at2"/>
<dbReference type="Proteomes" id="UP000018418">
    <property type="component" value="Unassembled WGS sequence"/>
</dbReference>
<dbReference type="Pfam" id="PF13511">
    <property type="entry name" value="DUF4124"/>
    <property type="match status" value="1"/>
</dbReference>
<feature type="compositionally biased region" description="Polar residues" evidence="1">
    <location>
        <begin position="81"/>
        <end position="96"/>
    </location>
</feature>
<proteinExistence type="predicted"/>
<dbReference type="PATRIC" id="fig|1341683.3.peg.2226"/>
<name>V2U7L8_9GAMM</name>
<feature type="compositionally biased region" description="Low complexity" evidence="1">
    <location>
        <begin position="65"/>
        <end position="80"/>
    </location>
</feature>
<keyword evidence="2" id="KW-0732">Signal</keyword>
<evidence type="ECO:0000313" key="5">
    <source>
        <dbReference type="Proteomes" id="UP000018418"/>
    </source>
</evidence>
<evidence type="ECO:0000259" key="3">
    <source>
        <dbReference type="Pfam" id="PF13511"/>
    </source>
</evidence>
<evidence type="ECO:0000256" key="1">
    <source>
        <dbReference type="SAM" id="MobiDB-lite"/>
    </source>
</evidence>
<organism evidence="4 5">
    <name type="scientific">Acinetobacter brisouii CIP 110357</name>
    <dbReference type="NCBI Taxonomy" id="1341683"/>
    <lineage>
        <taxon>Bacteria</taxon>
        <taxon>Pseudomonadati</taxon>
        <taxon>Pseudomonadota</taxon>
        <taxon>Gammaproteobacteria</taxon>
        <taxon>Moraxellales</taxon>
        <taxon>Moraxellaceae</taxon>
        <taxon>Acinetobacter</taxon>
    </lineage>
</organism>
<dbReference type="STRING" id="396323.VH98_12045"/>
<dbReference type="AlphaFoldDB" id="V2U7L8"/>
<evidence type="ECO:0000256" key="2">
    <source>
        <dbReference type="SAM" id="SignalP"/>
    </source>
</evidence>
<feature type="signal peptide" evidence="2">
    <location>
        <begin position="1"/>
        <end position="26"/>
    </location>
</feature>
<comment type="caution">
    <text evidence="4">The sequence shown here is derived from an EMBL/GenBank/DDBJ whole genome shotgun (WGS) entry which is preliminary data.</text>
</comment>
<reference evidence="4 5" key="1">
    <citation type="submission" date="2013-10" db="EMBL/GenBank/DDBJ databases">
        <title>The Genome Sequence of Acinetobacter brisouii CIP 110357.</title>
        <authorList>
            <consortium name="The Broad Institute Genomics Platform"/>
            <consortium name="The Broad Institute Genome Sequencing Center for Infectious Disease"/>
            <person name="Cerqueira G."/>
            <person name="Feldgarden M."/>
            <person name="Courvalin P."/>
            <person name="Grillot-Courvalin C."/>
            <person name="Clermont D."/>
            <person name="Rocha E."/>
            <person name="Yoon E.-J."/>
            <person name="Nemec A."/>
            <person name="Young S.K."/>
            <person name="Zeng Q."/>
            <person name="Gargeya S."/>
            <person name="Fitzgerald M."/>
            <person name="Abouelleil A."/>
            <person name="Alvarado L."/>
            <person name="Berlin A.M."/>
            <person name="Chapman S.B."/>
            <person name="Gainer-Dewar J."/>
            <person name="Goldberg J."/>
            <person name="Gnerre S."/>
            <person name="Griggs A."/>
            <person name="Gujja S."/>
            <person name="Hansen M."/>
            <person name="Howarth C."/>
            <person name="Imamovic A."/>
            <person name="Ireland A."/>
            <person name="Larimer J."/>
            <person name="McCowan C."/>
            <person name="Murphy C."/>
            <person name="Pearson M."/>
            <person name="Poon T.W."/>
            <person name="Priest M."/>
            <person name="Roberts A."/>
            <person name="Saif S."/>
            <person name="Shea T."/>
            <person name="Sykes S."/>
            <person name="Wortman J."/>
            <person name="Nusbaum C."/>
            <person name="Birren B."/>
        </authorList>
    </citation>
    <scope>NUCLEOTIDE SEQUENCE [LARGE SCALE GENOMIC DNA]</scope>
    <source>
        <strain evidence="4 5">CIP 110357</strain>
    </source>
</reference>